<feature type="compositionally biased region" description="Basic and acidic residues" evidence="8">
    <location>
        <begin position="86"/>
        <end position="95"/>
    </location>
</feature>
<reference evidence="9 10" key="1">
    <citation type="submission" date="2016-02" db="EMBL/GenBank/DDBJ databases">
        <title>Complete genome sequence and transcriptome regulation of the pentose utilising yeast Sugiyamaella lignohabitans.</title>
        <authorList>
            <person name="Bellasio M."/>
            <person name="Peymann A."/>
            <person name="Valli M."/>
            <person name="Sipitzky M."/>
            <person name="Graf A."/>
            <person name="Sauer M."/>
            <person name="Marx H."/>
            <person name="Mattanovich D."/>
        </authorList>
    </citation>
    <scope>NUCLEOTIDE SEQUENCE [LARGE SCALE GENOMIC DNA]</scope>
    <source>
        <strain evidence="9 10">CBS 10342</strain>
    </source>
</reference>
<dbReference type="PANTHER" id="PTHR28595">
    <property type="entry name" value="39S RIBOSOMAL PROTEIN L54, MITOCHONDRIAL"/>
    <property type="match status" value="1"/>
</dbReference>
<organism evidence="9 10">
    <name type="scientific">Sugiyamaella lignohabitans</name>
    <dbReference type="NCBI Taxonomy" id="796027"/>
    <lineage>
        <taxon>Eukaryota</taxon>
        <taxon>Fungi</taxon>
        <taxon>Dikarya</taxon>
        <taxon>Ascomycota</taxon>
        <taxon>Saccharomycotina</taxon>
        <taxon>Dipodascomycetes</taxon>
        <taxon>Dipodascales</taxon>
        <taxon>Trichomonascaceae</taxon>
        <taxon>Sugiyamaella</taxon>
    </lineage>
</organism>
<dbReference type="EMBL" id="CP014502">
    <property type="protein sequence ID" value="ANB13857.1"/>
    <property type="molecule type" value="Genomic_DNA"/>
</dbReference>
<keyword evidence="2" id="KW-0809">Transit peptide</keyword>
<evidence type="ECO:0000313" key="10">
    <source>
        <dbReference type="Proteomes" id="UP000189580"/>
    </source>
</evidence>
<evidence type="ECO:0000256" key="4">
    <source>
        <dbReference type="ARBA" id="ARBA00023128"/>
    </source>
</evidence>
<keyword evidence="3 9" id="KW-0689">Ribosomal protein</keyword>
<accession>A0A161HL00</accession>
<dbReference type="KEGG" id="slb:AWJ20_4808"/>
<evidence type="ECO:0000256" key="7">
    <source>
        <dbReference type="ARBA" id="ARBA00035179"/>
    </source>
</evidence>
<dbReference type="GO" id="GO:0003735">
    <property type="term" value="F:structural constituent of ribosome"/>
    <property type="evidence" value="ECO:0007669"/>
    <property type="project" value="EnsemblFungi"/>
</dbReference>
<dbReference type="Proteomes" id="UP000189580">
    <property type="component" value="Chromosome d"/>
</dbReference>
<dbReference type="AlphaFoldDB" id="A0A161HL00"/>
<dbReference type="Pfam" id="PF08561">
    <property type="entry name" value="Ribosomal_L37"/>
    <property type="match status" value="1"/>
</dbReference>
<evidence type="ECO:0000256" key="3">
    <source>
        <dbReference type="ARBA" id="ARBA00022980"/>
    </source>
</evidence>
<keyword evidence="10" id="KW-1185">Reference proteome</keyword>
<dbReference type="PANTHER" id="PTHR28595:SF1">
    <property type="entry name" value="LARGE RIBOSOMAL SUBUNIT PROTEIN ML54"/>
    <property type="match status" value="1"/>
</dbReference>
<feature type="region of interest" description="Disordered" evidence="8">
    <location>
        <begin position="86"/>
        <end position="118"/>
    </location>
</feature>
<evidence type="ECO:0000313" key="9">
    <source>
        <dbReference type="EMBL" id="ANB13857.1"/>
    </source>
</evidence>
<dbReference type="RefSeq" id="XP_018736334.1">
    <property type="nucleotide sequence ID" value="XM_018881902.1"/>
</dbReference>
<evidence type="ECO:0000256" key="5">
    <source>
        <dbReference type="ARBA" id="ARBA00023274"/>
    </source>
</evidence>
<dbReference type="GeneID" id="30036980"/>
<keyword evidence="5" id="KW-0687">Ribonucleoprotein</keyword>
<comment type="similarity">
    <text evidence="6">Belongs to the mitochondrion-specific ribosomal protein mL54 family.</text>
</comment>
<evidence type="ECO:0000256" key="1">
    <source>
        <dbReference type="ARBA" id="ARBA00004173"/>
    </source>
</evidence>
<dbReference type="InterPro" id="IPR013870">
    <property type="entry name" value="Ribosomal_mL54"/>
</dbReference>
<evidence type="ECO:0000256" key="8">
    <source>
        <dbReference type="SAM" id="MobiDB-lite"/>
    </source>
</evidence>
<comment type="subcellular location">
    <subcellularLocation>
        <location evidence="1">Mitochondrion</location>
    </subcellularLocation>
</comment>
<evidence type="ECO:0000256" key="2">
    <source>
        <dbReference type="ARBA" id="ARBA00022946"/>
    </source>
</evidence>
<dbReference type="GO" id="GO:0005762">
    <property type="term" value="C:mitochondrial large ribosomal subunit"/>
    <property type="evidence" value="ECO:0007669"/>
    <property type="project" value="EnsemblFungi"/>
</dbReference>
<feature type="compositionally biased region" description="Basic residues" evidence="8">
    <location>
        <begin position="96"/>
        <end position="107"/>
    </location>
</feature>
<gene>
    <name evidence="9" type="primary">MRPL37</name>
    <name evidence="9" type="ORF">AWJ20_4808</name>
</gene>
<sequence>MLRLITRQVLRTTVPRTSFVRLASTSAPNTETTSSTKKTITSIAPAGTKLKGLNIKKGGEDPIALAENEYPEWLWELLDPAAQKAKLESDAGRQARKERRSANRQKIKMNNFLAGMKN</sequence>
<protein>
    <recommendedName>
        <fullName evidence="7">Large ribosomal subunit protein mL54</fullName>
    </recommendedName>
</protein>
<proteinExistence type="inferred from homology"/>
<name>A0A161HL00_9ASCO</name>
<evidence type="ECO:0000256" key="6">
    <source>
        <dbReference type="ARBA" id="ARBA00033752"/>
    </source>
</evidence>
<keyword evidence="4" id="KW-0496">Mitochondrion</keyword>
<dbReference type="OrthoDB" id="10252718at2759"/>